<dbReference type="InterPro" id="IPR015421">
    <property type="entry name" value="PyrdxlP-dep_Trfase_major"/>
</dbReference>
<dbReference type="EMBL" id="BAAAYK010000038">
    <property type="protein sequence ID" value="GAA3363865.1"/>
    <property type="molecule type" value="Genomic_DNA"/>
</dbReference>
<dbReference type="InterPro" id="IPR000192">
    <property type="entry name" value="Aminotrans_V_dom"/>
</dbReference>
<reference evidence="6" key="1">
    <citation type="journal article" date="2019" name="Int. J. Syst. Evol. Microbiol.">
        <title>The Global Catalogue of Microorganisms (GCM) 10K type strain sequencing project: providing services to taxonomists for standard genome sequencing and annotation.</title>
        <authorList>
            <consortium name="The Broad Institute Genomics Platform"/>
            <consortium name="The Broad Institute Genome Sequencing Center for Infectious Disease"/>
            <person name="Wu L."/>
            <person name="Ma J."/>
        </authorList>
    </citation>
    <scope>NUCLEOTIDE SEQUENCE [LARGE SCALE GENOMIC DNA]</scope>
    <source>
        <strain evidence="6">JCM 9687</strain>
    </source>
</reference>
<gene>
    <name evidence="5" type="primary">kynU</name>
    <name evidence="5" type="ORF">GCM10020366_57460</name>
</gene>
<feature type="domain" description="Aminotransferase class V" evidence="4">
    <location>
        <begin position="73"/>
        <end position="226"/>
    </location>
</feature>
<dbReference type="Pfam" id="PF22580">
    <property type="entry name" value="KYNU_C"/>
    <property type="match status" value="1"/>
</dbReference>
<evidence type="ECO:0000256" key="3">
    <source>
        <dbReference type="ARBA" id="ARBA00022898"/>
    </source>
</evidence>
<protein>
    <submittedName>
        <fullName evidence="5">Kynureninase</fullName>
    </submittedName>
</protein>
<organism evidence="5 6">
    <name type="scientific">Saccharopolyspora gregorii</name>
    <dbReference type="NCBI Taxonomy" id="33914"/>
    <lineage>
        <taxon>Bacteria</taxon>
        <taxon>Bacillati</taxon>
        <taxon>Actinomycetota</taxon>
        <taxon>Actinomycetes</taxon>
        <taxon>Pseudonocardiales</taxon>
        <taxon>Pseudonocardiaceae</taxon>
        <taxon>Saccharopolyspora</taxon>
    </lineage>
</organism>
<keyword evidence="6" id="KW-1185">Reference proteome</keyword>
<dbReference type="InterPro" id="IPR015424">
    <property type="entry name" value="PyrdxlP-dep_Trfase"/>
</dbReference>
<evidence type="ECO:0000313" key="6">
    <source>
        <dbReference type="Proteomes" id="UP001500483"/>
    </source>
</evidence>
<dbReference type="Proteomes" id="UP001500483">
    <property type="component" value="Unassembled WGS sequence"/>
</dbReference>
<evidence type="ECO:0000256" key="1">
    <source>
        <dbReference type="ARBA" id="ARBA00022642"/>
    </source>
</evidence>
<evidence type="ECO:0000313" key="5">
    <source>
        <dbReference type="EMBL" id="GAA3363865.1"/>
    </source>
</evidence>
<dbReference type="Gene3D" id="3.90.1150.10">
    <property type="entry name" value="Aspartate Aminotransferase, domain 1"/>
    <property type="match status" value="1"/>
</dbReference>
<dbReference type="Gene3D" id="3.40.640.10">
    <property type="entry name" value="Type I PLP-dependent aspartate aminotransferase-like (Major domain)"/>
    <property type="match status" value="1"/>
</dbReference>
<proteinExistence type="predicted"/>
<keyword evidence="1" id="KW-0662">Pyridine nucleotide biosynthesis</keyword>
<dbReference type="PANTHER" id="PTHR14084">
    <property type="entry name" value="KYNURENINASE"/>
    <property type="match status" value="1"/>
</dbReference>
<comment type="caution">
    <text evidence="5">The sequence shown here is derived from an EMBL/GenBank/DDBJ whole genome shotgun (WGS) entry which is preliminary data.</text>
</comment>
<keyword evidence="3" id="KW-0663">Pyridoxal phosphate</keyword>
<dbReference type="InterPro" id="IPR015422">
    <property type="entry name" value="PyrdxlP-dep_Trfase_small"/>
</dbReference>
<dbReference type="RefSeq" id="WP_258345092.1">
    <property type="nucleotide sequence ID" value="NZ_BAAAYK010000038.1"/>
</dbReference>
<accession>A0ABP6RZ08</accession>
<dbReference type="SUPFAM" id="SSF53383">
    <property type="entry name" value="PLP-dependent transferases"/>
    <property type="match status" value="1"/>
</dbReference>
<sequence length="379" mass="39881">MWTSPRAAAEALDRADELAALRARYALPAGVIRLDGTSGGPRPRATSARLREFVENRRELRAPEPQIDAGLHRQARLAAAELAPLIGALPAEVVVADSASMNLFNALRAAAALRPGRRVLAVGRHDFAADHYLARSAADSAGCELRFVDDPAELPAQLDDQVAVVALSHVDPLSGEVRDAAELTALAHRRGALSLWDLSHSAGAVRVDLRGWAADFAVGCGYRYLGGGSGAPGFSFVAQRRRAELAEVAPGRGGFGAMPPTFSITELRAGLAALSGADPGSLAAKSTGLAEFFVRCLRDLPVAVAPVPVSGAGRGAHVCVMHRRAHDVAQELSSRGVVVDLAGPGRLRFGFAPTWLRYADVQEAADHFGAVLAELAQRR</sequence>
<dbReference type="PANTHER" id="PTHR14084:SF0">
    <property type="entry name" value="KYNURENINASE"/>
    <property type="match status" value="1"/>
</dbReference>
<keyword evidence="2" id="KW-0378">Hydrolase</keyword>
<dbReference type="Pfam" id="PF00266">
    <property type="entry name" value="Aminotran_5"/>
    <property type="match status" value="1"/>
</dbReference>
<evidence type="ECO:0000256" key="2">
    <source>
        <dbReference type="ARBA" id="ARBA00022801"/>
    </source>
</evidence>
<evidence type="ECO:0000259" key="4">
    <source>
        <dbReference type="Pfam" id="PF00266"/>
    </source>
</evidence>
<name>A0ABP6RZ08_9PSEU</name>
<dbReference type="InterPro" id="IPR010111">
    <property type="entry name" value="Kynureninase"/>
</dbReference>